<dbReference type="Proteomes" id="UP000516349">
    <property type="component" value="Chromosome"/>
</dbReference>
<dbReference type="GO" id="GO:0103016">
    <property type="term" value="F:tRNA-uridine 2-sulfurtransferase activity"/>
    <property type="evidence" value="ECO:0007669"/>
    <property type="project" value="UniProtKB-EC"/>
</dbReference>
<feature type="site" description="Interaction with tRNA" evidence="9">
    <location>
        <position position="124"/>
    </location>
</feature>
<evidence type="ECO:0000259" key="11">
    <source>
        <dbReference type="Pfam" id="PF20259"/>
    </source>
</evidence>
<evidence type="ECO:0000256" key="2">
    <source>
        <dbReference type="ARBA" id="ARBA00022679"/>
    </source>
</evidence>
<keyword evidence="5 9" id="KW-0067">ATP-binding</keyword>
<keyword evidence="13" id="KW-1185">Reference proteome</keyword>
<dbReference type="Gene3D" id="2.40.30.10">
    <property type="entry name" value="Translation factors"/>
    <property type="match status" value="1"/>
</dbReference>
<feature type="binding site" evidence="9">
    <location>
        <begin position="6"/>
        <end position="13"/>
    </location>
    <ligand>
        <name>ATP</name>
        <dbReference type="ChEBI" id="CHEBI:30616"/>
    </ligand>
</feature>
<dbReference type="CDD" id="cd01998">
    <property type="entry name" value="MnmA_TRMU-like"/>
    <property type="match status" value="1"/>
</dbReference>
<dbReference type="AlphaFoldDB" id="A0A7H1NQS6"/>
<organism evidence="12 13">
    <name type="scientific">Entomobacter blattae</name>
    <dbReference type="NCBI Taxonomy" id="2762277"/>
    <lineage>
        <taxon>Bacteria</taxon>
        <taxon>Pseudomonadati</taxon>
        <taxon>Pseudomonadota</taxon>
        <taxon>Alphaproteobacteria</taxon>
        <taxon>Acetobacterales</taxon>
        <taxon>Acetobacteraceae</taxon>
        <taxon>Entomobacter</taxon>
    </lineage>
</organism>
<gene>
    <name evidence="9 12" type="primary">mnmA</name>
    <name evidence="12" type="ORF">JGUZn3_09040</name>
</gene>
<dbReference type="PANTHER" id="PTHR11933:SF5">
    <property type="entry name" value="MITOCHONDRIAL TRNA-SPECIFIC 2-THIOURIDYLASE 1"/>
    <property type="match status" value="1"/>
</dbReference>
<keyword evidence="7 9" id="KW-1015">Disulfide bond</keyword>
<dbReference type="SUPFAM" id="SSF52402">
    <property type="entry name" value="Adenine nucleotide alpha hydrolases-like"/>
    <property type="match status" value="1"/>
</dbReference>
<dbReference type="Pfam" id="PF03054">
    <property type="entry name" value="tRNA_Me_trans"/>
    <property type="match status" value="1"/>
</dbReference>
<dbReference type="KEGG" id="ebla:JGUZn3_09040"/>
<evidence type="ECO:0000256" key="8">
    <source>
        <dbReference type="ARBA" id="ARBA00051542"/>
    </source>
</evidence>
<reference evidence="12 13" key="1">
    <citation type="submission" date="2020-08" db="EMBL/GenBank/DDBJ databases">
        <title>Complete genome sequence of Entomobacter blattae G55GP.</title>
        <authorList>
            <person name="Poehlein A."/>
            <person name="Guzman J."/>
            <person name="Daniel R."/>
            <person name="Vilcinskas A."/>
        </authorList>
    </citation>
    <scope>NUCLEOTIDE SEQUENCE [LARGE SCALE GENOMIC DNA]</scope>
    <source>
        <strain evidence="12 13">G55GP</strain>
    </source>
</reference>
<dbReference type="EMBL" id="CP060244">
    <property type="protein sequence ID" value="QNT78136.1"/>
    <property type="molecule type" value="Genomic_DNA"/>
</dbReference>
<comment type="catalytic activity">
    <reaction evidence="8 9">
        <text>S-sulfanyl-L-cysteinyl-[protein] + uridine(34) in tRNA + AH2 + ATP = 2-thiouridine(34) in tRNA + L-cysteinyl-[protein] + A + AMP + diphosphate + H(+)</text>
        <dbReference type="Rhea" id="RHEA:47032"/>
        <dbReference type="Rhea" id="RHEA-COMP:10131"/>
        <dbReference type="Rhea" id="RHEA-COMP:11726"/>
        <dbReference type="Rhea" id="RHEA-COMP:11727"/>
        <dbReference type="Rhea" id="RHEA-COMP:11728"/>
        <dbReference type="ChEBI" id="CHEBI:13193"/>
        <dbReference type="ChEBI" id="CHEBI:15378"/>
        <dbReference type="ChEBI" id="CHEBI:17499"/>
        <dbReference type="ChEBI" id="CHEBI:29950"/>
        <dbReference type="ChEBI" id="CHEBI:30616"/>
        <dbReference type="ChEBI" id="CHEBI:33019"/>
        <dbReference type="ChEBI" id="CHEBI:61963"/>
        <dbReference type="ChEBI" id="CHEBI:65315"/>
        <dbReference type="ChEBI" id="CHEBI:87170"/>
        <dbReference type="ChEBI" id="CHEBI:456215"/>
        <dbReference type="EC" id="2.8.1.13"/>
    </reaction>
</comment>
<comment type="function">
    <text evidence="9">Catalyzes the 2-thiolation of uridine at the wobble position (U34) of tRNA, leading to the formation of s(2)U34.</text>
</comment>
<dbReference type="InterPro" id="IPR004506">
    <property type="entry name" value="MnmA-like"/>
</dbReference>
<keyword evidence="4 9" id="KW-0547">Nucleotide-binding</keyword>
<dbReference type="Gene3D" id="2.30.30.280">
    <property type="entry name" value="Adenine nucleotide alpha hydrolases-like domains"/>
    <property type="match status" value="1"/>
</dbReference>
<dbReference type="NCBIfam" id="TIGR00420">
    <property type="entry name" value="trmU"/>
    <property type="match status" value="1"/>
</dbReference>
<feature type="domain" description="tRNA-specific 2-thiouridylase MnmA-like central" evidence="11">
    <location>
        <begin position="216"/>
        <end position="271"/>
    </location>
</feature>
<dbReference type="Gene3D" id="3.40.50.620">
    <property type="entry name" value="HUPs"/>
    <property type="match status" value="1"/>
</dbReference>
<evidence type="ECO:0000256" key="9">
    <source>
        <dbReference type="HAMAP-Rule" id="MF_00144"/>
    </source>
</evidence>
<evidence type="ECO:0000256" key="3">
    <source>
        <dbReference type="ARBA" id="ARBA00022694"/>
    </source>
</evidence>
<keyword evidence="9" id="KW-0963">Cytoplasm</keyword>
<feature type="active site" description="Nucleophile" evidence="9">
    <location>
        <position position="99"/>
    </location>
</feature>
<dbReference type="NCBIfam" id="NF001138">
    <property type="entry name" value="PRK00143.1"/>
    <property type="match status" value="1"/>
</dbReference>
<evidence type="ECO:0000256" key="7">
    <source>
        <dbReference type="ARBA" id="ARBA00023157"/>
    </source>
</evidence>
<dbReference type="InterPro" id="IPR046885">
    <property type="entry name" value="MnmA-like_C"/>
</dbReference>
<dbReference type="InterPro" id="IPR046884">
    <property type="entry name" value="MnmA-like_central"/>
</dbReference>
<dbReference type="GO" id="GO:0000049">
    <property type="term" value="F:tRNA binding"/>
    <property type="evidence" value="ECO:0007669"/>
    <property type="project" value="UniProtKB-KW"/>
</dbReference>
<dbReference type="InterPro" id="IPR023382">
    <property type="entry name" value="MnmA-like_central_sf"/>
</dbReference>
<evidence type="ECO:0000256" key="5">
    <source>
        <dbReference type="ARBA" id="ARBA00022840"/>
    </source>
</evidence>
<feature type="binding site" evidence="9">
    <location>
        <position position="32"/>
    </location>
    <ligand>
        <name>ATP</name>
        <dbReference type="ChEBI" id="CHEBI:30616"/>
    </ligand>
</feature>
<dbReference type="Pfam" id="PF20259">
    <property type="entry name" value="tRNA_Me_trans_M"/>
    <property type="match status" value="1"/>
</dbReference>
<feature type="site" description="Interaction with tRNA" evidence="9">
    <location>
        <position position="342"/>
    </location>
</feature>
<name>A0A7H1NQS6_9PROT</name>
<comment type="caution">
    <text evidence="9">Lacks conserved residue(s) required for the propagation of feature annotation.</text>
</comment>
<keyword evidence="2 9" id="KW-0808">Transferase</keyword>
<comment type="subcellular location">
    <subcellularLocation>
        <location evidence="9">Cytoplasm</location>
    </subcellularLocation>
</comment>
<evidence type="ECO:0000313" key="12">
    <source>
        <dbReference type="EMBL" id="QNT78136.1"/>
    </source>
</evidence>
<protein>
    <recommendedName>
        <fullName evidence="9">tRNA-specific 2-thiouridylase MnmA</fullName>
        <ecNumber evidence="9">2.8.1.13</ecNumber>
    </recommendedName>
</protein>
<feature type="region of interest" description="Interaction with tRNA" evidence="9">
    <location>
        <begin position="145"/>
        <end position="147"/>
    </location>
</feature>
<accession>A0A7H1NQS6</accession>
<feature type="disulfide bond" description="Alternate" evidence="9">
    <location>
        <begin position="99"/>
        <end position="196"/>
    </location>
</feature>
<keyword evidence="3 9" id="KW-0819">tRNA processing</keyword>
<evidence type="ECO:0000256" key="4">
    <source>
        <dbReference type="ARBA" id="ARBA00022741"/>
    </source>
</evidence>
<evidence type="ECO:0000313" key="13">
    <source>
        <dbReference type="Proteomes" id="UP000516349"/>
    </source>
</evidence>
<sequence>MRIMVAMSGGVDSSVVAARLAAEGHEVIGATLQLYDSRGEAKKGSCCAGRDIYDARRVADKLNIAHYVIDAEERFRTSVIQRFAESYARGETPVPCVACNQGVKFTDLLNIAHDLGAEAMATGHYVRRIKGEGRAELHRPVDDSRDQSWFLFATTQQQLEFLRFPLGDMPHKEAVRAEAARYGLDVADKPDSQDICFIPSGDYAQVVEALHPDMAQPGEIVNAHGQVLGQHDGVIRYTVGQSKRLGNLASIKGVRHMVTQIDAKTRRVVIGPRDTPHIQSFFLRDVNWLVDEPREEPLSCTVQIRAREGARPAKISITPQGHALQGQVQVLLHEAAMPAPGQACVFYTGSRVLGGGFILPSPTSLSHAVDAMASTP</sequence>
<proteinExistence type="inferred from homology"/>
<evidence type="ECO:0000256" key="1">
    <source>
        <dbReference type="ARBA" id="ARBA00022555"/>
    </source>
</evidence>
<comment type="similarity">
    <text evidence="9">Belongs to the MnmA/TRMU family.</text>
</comment>
<dbReference type="HAMAP" id="MF_00144">
    <property type="entry name" value="tRNA_thiouridyl_MnmA"/>
    <property type="match status" value="1"/>
</dbReference>
<dbReference type="GO" id="GO:0005737">
    <property type="term" value="C:cytoplasm"/>
    <property type="evidence" value="ECO:0007669"/>
    <property type="project" value="UniProtKB-SubCell"/>
</dbReference>
<feature type="domain" description="tRNA-specific 2-thiouridylase MnmA-like C-terminal" evidence="10">
    <location>
        <begin position="280"/>
        <end position="358"/>
    </location>
</feature>
<evidence type="ECO:0000259" key="10">
    <source>
        <dbReference type="Pfam" id="PF20258"/>
    </source>
</evidence>
<keyword evidence="1 9" id="KW-0820">tRNA-binding</keyword>
<feature type="binding site" evidence="9">
    <location>
        <position position="123"/>
    </location>
    <ligand>
        <name>ATP</name>
        <dbReference type="ChEBI" id="CHEBI:30616"/>
    </ligand>
</feature>
<dbReference type="GO" id="GO:0002143">
    <property type="term" value="P:tRNA wobble position uridine thiolation"/>
    <property type="evidence" value="ECO:0007669"/>
    <property type="project" value="TreeGrafter"/>
</dbReference>
<dbReference type="RefSeq" id="WP_203414492.1">
    <property type="nucleotide sequence ID" value="NZ_CP060244.1"/>
</dbReference>
<evidence type="ECO:0000256" key="6">
    <source>
        <dbReference type="ARBA" id="ARBA00022884"/>
    </source>
</evidence>
<dbReference type="GO" id="GO:0005524">
    <property type="term" value="F:ATP binding"/>
    <property type="evidence" value="ECO:0007669"/>
    <property type="project" value="UniProtKB-KW"/>
</dbReference>
<dbReference type="EC" id="2.8.1.13" evidence="9"/>
<keyword evidence="6 9" id="KW-0694">RNA-binding</keyword>
<feature type="active site" description="Cysteine persulfide intermediate" evidence="9">
    <location>
        <position position="196"/>
    </location>
</feature>
<dbReference type="PANTHER" id="PTHR11933">
    <property type="entry name" value="TRNA 5-METHYLAMINOMETHYL-2-THIOURIDYLATE -METHYLTRANSFERASE"/>
    <property type="match status" value="1"/>
</dbReference>
<dbReference type="Pfam" id="PF20258">
    <property type="entry name" value="tRNA_Me_trans_C"/>
    <property type="match status" value="1"/>
</dbReference>
<dbReference type="InterPro" id="IPR014729">
    <property type="entry name" value="Rossmann-like_a/b/a_fold"/>
</dbReference>